<gene>
    <name evidence="3" type="ORF">OH818_22230</name>
</gene>
<reference evidence="3" key="1">
    <citation type="submission" date="2022-12" db="EMBL/GenBank/DDBJ databases">
        <title>Jiella pelagia sp. nov., isolated from phosphonate enriched culture of Northwest Pacific surface seawater.</title>
        <authorList>
            <person name="Shin D.Y."/>
            <person name="Hwang C.Y."/>
        </authorList>
    </citation>
    <scope>NUCLEOTIDE SEQUENCE</scope>
    <source>
        <strain evidence="3">HL-NP1</strain>
    </source>
</reference>
<evidence type="ECO:0000256" key="2">
    <source>
        <dbReference type="SAM" id="Phobius"/>
    </source>
</evidence>
<feature type="transmembrane region" description="Helical" evidence="2">
    <location>
        <begin position="16"/>
        <end position="38"/>
    </location>
</feature>
<dbReference type="EMBL" id="CP114029">
    <property type="protein sequence ID" value="WAP68079.1"/>
    <property type="molecule type" value="Genomic_DNA"/>
</dbReference>
<keyword evidence="2" id="KW-1133">Transmembrane helix</keyword>
<feature type="region of interest" description="Disordered" evidence="1">
    <location>
        <begin position="42"/>
        <end position="64"/>
    </location>
</feature>
<keyword evidence="4" id="KW-1185">Reference proteome</keyword>
<keyword evidence="2" id="KW-0472">Membrane</keyword>
<protein>
    <submittedName>
        <fullName evidence="3">Uncharacterized protein</fullName>
    </submittedName>
</protein>
<dbReference type="Proteomes" id="UP001164020">
    <property type="component" value="Chromosome"/>
</dbReference>
<organism evidence="3 4">
    <name type="scientific">Jiella pelagia</name>
    <dbReference type="NCBI Taxonomy" id="2986949"/>
    <lineage>
        <taxon>Bacteria</taxon>
        <taxon>Pseudomonadati</taxon>
        <taxon>Pseudomonadota</taxon>
        <taxon>Alphaproteobacteria</taxon>
        <taxon>Hyphomicrobiales</taxon>
        <taxon>Aurantimonadaceae</taxon>
        <taxon>Jiella</taxon>
    </lineage>
</organism>
<accession>A0ABY7BX39</accession>
<sequence length="218" mass="23599">MRRWILGSVLHPKTAFSGWAVTAVVASVGILTSAPVLLTSASEGSAQEGGGNTNITVSGDSNEIDNSRTEISGNDFIILSETLIEPDDGVSSEVARKIIQSIQSGIESGDIQITRSGAKGLINDVDEILSSTLIRNQIDHRQFDLSENQSKSILGTSNIITFRAICGQGNIQIVFNEDFHNCVNPGYRMYFTISGKNYFVNYDGRQGSVARFTIYPTT</sequence>
<proteinExistence type="predicted"/>
<evidence type="ECO:0000313" key="3">
    <source>
        <dbReference type="EMBL" id="WAP68079.1"/>
    </source>
</evidence>
<evidence type="ECO:0000256" key="1">
    <source>
        <dbReference type="SAM" id="MobiDB-lite"/>
    </source>
</evidence>
<evidence type="ECO:0000313" key="4">
    <source>
        <dbReference type="Proteomes" id="UP001164020"/>
    </source>
</evidence>
<dbReference type="RefSeq" id="WP_268880554.1">
    <property type="nucleotide sequence ID" value="NZ_CP114029.1"/>
</dbReference>
<name>A0ABY7BX39_9HYPH</name>
<keyword evidence="2" id="KW-0812">Transmembrane</keyword>